<feature type="repeat" description="Solcar" evidence="10">
    <location>
        <begin position="308"/>
        <end position="394"/>
    </location>
</feature>
<feature type="compositionally biased region" description="Polar residues" evidence="12">
    <location>
        <begin position="145"/>
        <end position="156"/>
    </location>
</feature>
<dbReference type="InterPro" id="IPR023395">
    <property type="entry name" value="MCP_dom_sf"/>
</dbReference>
<evidence type="ECO:0000256" key="1">
    <source>
        <dbReference type="ARBA" id="ARBA00004448"/>
    </source>
</evidence>
<protein>
    <submittedName>
        <fullName evidence="13">Mitochondrial carrier</fullName>
    </submittedName>
</protein>
<dbReference type="GeneID" id="37013290"/>
<evidence type="ECO:0000256" key="5">
    <source>
        <dbReference type="ARBA" id="ARBA00022737"/>
    </source>
</evidence>
<dbReference type="InterPro" id="IPR018108">
    <property type="entry name" value="MCP_transmembrane"/>
</dbReference>
<dbReference type="PROSITE" id="PS50920">
    <property type="entry name" value="SOLCAR"/>
    <property type="match status" value="3"/>
</dbReference>
<dbReference type="PANTHER" id="PTHR45760">
    <property type="entry name" value="FI19922P1-RELATED"/>
    <property type="match status" value="1"/>
</dbReference>
<keyword evidence="3 11" id="KW-0813">Transport</keyword>
<keyword evidence="4 10" id="KW-0812">Transmembrane</keyword>
<keyword evidence="6" id="KW-0999">Mitochondrion inner membrane</keyword>
<dbReference type="Proteomes" id="UP000245942">
    <property type="component" value="Unassembled WGS sequence"/>
</dbReference>
<dbReference type="STRING" id="1684307.A0A316UBZ4"/>
<feature type="region of interest" description="Disordered" evidence="12">
    <location>
        <begin position="77"/>
        <end position="112"/>
    </location>
</feature>
<accession>A0A316UBZ4</accession>
<evidence type="ECO:0000256" key="11">
    <source>
        <dbReference type="RuleBase" id="RU000488"/>
    </source>
</evidence>
<dbReference type="EMBL" id="KZ819322">
    <property type="protein sequence ID" value="PWN22672.1"/>
    <property type="molecule type" value="Genomic_DNA"/>
</dbReference>
<feature type="repeat" description="Solcar" evidence="10">
    <location>
        <begin position="412"/>
        <end position="514"/>
    </location>
</feature>
<keyword evidence="14" id="KW-1185">Reference proteome</keyword>
<proteinExistence type="inferred from homology"/>
<organism evidence="13 14">
    <name type="scientific">Pseudomicrostroma glucosiphilum</name>
    <dbReference type="NCBI Taxonomy" id="1684307"/>
    <lineage>
        <taxon>Eukaryota</taxon>
        <taxon>Fungi</taxon>
        <taxon>Dikarya</taxon>
        <taxon>Basidiomycota</taxon>
        <taxon>Ustilaginomycotina</taxon>
        <taxon>Exobasidiomycetes</taxon>
        <taxon>Microstromatales</taxon>
        <taxon>Microstromatales incertae sedis</taxon>
        <taxon>Pseudomicrostroma</taxon>
    </lineage>
</organism>
<evidence type="ECO:0000313" key="14">
    <source>
        <dbReference type="Proteomes" id="UP000245942"/>
    </source>
</evidence>
<evidence type="ECO:0000256" key="10">
    <source>
        <dbReference type="PROSITE-ProRule" id="PRU00282"/>
    </source>
</evidence>
<feature type="region of interest" description="Disordered" evidence="12">
    <location>
        <begin position="17"/>
        <end position="47"/>
    </location>
</feature>
<gene>
    <name evidence="13" type="ORF">BCV69DRAFT_280273</name>
</gene>
<feature type="region of interest" description="Disordered" evidence="12">
    <location>
        <begin position="142"/>
        <end position="170"/>
    </location>
</feature>
<keyword evidence="9 10" id="KW-0472">Membrane</keyword>
<evidence type="ECO:0000256" key="4">
    <source>
        <dbReference type="ARBA" id="ARBA00022692"/>
    </source>
</evidence>
<dbReference type="PRINTS" id="PR00926">
    <property type="entry name" value="MITOCARRIER"/>
</dbReference>
<dbReference type="OrthoDB" id="1747031at2759"/>
<dbReference type="AlphaFoldDB" id="A0A316UBZ4"/>
<dbReference type="Pfam" id="PF00153">
    <property type="entry name" value="Mito_carr"/>
    <property type="match status" value="4"/>
</dbReference>
<feature type="compositionally biased region" description="Low complexity" evidence="12">
    <location>
        <begin position="446"/>
        <end position="461"/>
    </location>
</feature>
<evidence type="ECO:0000256" key="6">
    <source>
        <dbReference type="ARBA" id="ARBA00022792"/>
    </source>
</evidence>
<evidence type="ECO:0000256" key="2">
    <source>
        <dbReference type="ARBA" id="ARBA00006375"/>
    </source>
</evidence>
<keyword evidence="7" id="KW-1133">Transmembrane helix</keyword>
<evidence type="ECO:0000256" key="9">
    <source>
        <dbReference type="ARBA" id="ARBA00023136"/>
    </source>
</evidence>
<dbReference type="Gene3D" id="1.50.40.10">
    <property type="entry name" value="Mitochondrial carrier domain"/>
    <property type="match status" value="2"/>
</dbReference>
<reference evidence="13 14" key="1">
    <citation type="journal article" date="2018" name="Mol. Biol. Evol.">
        <title>Broad Genomic Sampling Reveals a Smut Pathogenic Ancestry of the Fungal Clade Ustilaginomycotina.</title>
        <authorList>
            <person name="Kijpornyongpan T."/>
            <person name="Mondo S.J."/>
            <person name="Barry K."/>
            <person name="Sandor L."/>
            <person name="Lee J."/>
            <person name="Lipzen A."/>
            <person name="Pangilinan J."/>
            <person name="LaButti K."/>
            <person name="Hainaut M."/>
            <person name="Henrissat B."/>
            <person name="Grigoriev I.V."/>
            <person name="Spatafora J.W."/>
            <person name="Aime M.C."/>
        </authorList>
    </citation>
    <scope>NUCLEOTIDE SEQUENCE [LARGE SCALE GENOMIC DNA]</scope>
    <source>
        <strain evidence="13 14">MCA 4718</strain>
    </source>
</reference>
<evidence type="ECO:0000256" key="12">
    <source>
        <dbReference type="SAM" id="MobiDB-lite"/>
    </source>
</evidence>
<keyword evidence="8" id="KW-0496">Mitochondrion</keyword>
<name>A0A316UBZ4_9BASI</name>
<keyword evidence="5" id="KW-0677">Repeat</keyword>
<comment type="similarity">
    <text evidence="2 11">Belongs to the mitochondrial carrier (TC 2.A.29) family.</text>
</comment>
<sequence length="521" mass="54746">MTTLTGNLVWQEALQEDDGRKAVGSSSRIDPFASTTTVSPTRRPATRKQKAIAACSGAIATSLLMTPFDVIKTRIQTQSSPEPLFRPSSHITSSIRASKEASTSRKKLPSPAKAHAATCCQQTFFTGNTHEDKLTCKFDPGTAQGKASQGSSITNMPPQSLPSSSASAARGSVLLRPPRSLPLSAAPPYAHTTTFLNPASALLSASQGHASSTACAFPDKGAAALQLEAATRQKRLTGMWDGVIKVSRAEGIRGLWRGLSPTLVMTIPSQVTYMTCYDVFRSQLLSLERSTLDTPPASQLASSNITPQTLLASLVSGALARSVSATLVTPLELVRTRLQASDSSHSLGSIVRSLSRQVSSQGPSVLFRGLSSTLWRDVPFSAIYFMGYETMKRMLTGGSGLGEGGSGKGGLEEFGVAFLSGATSGGVAAVITHPFDLVKTRLQASSSSSSRNSGSSEGKGSLQRTVASRTLPALRTIFQEEGVPGLFRGITPRMAKVAPACGLMIGSYEAVGHLFAMAEQD</sequence>
<dbReference type="PANTHER" id="PTHR45760:SF2">
    <property type="entry name" value="FI19922P1-RELATED"/>
    <property type="match status" value="1"/>
</dbReference>
<dbReference type="SUPFAM" id="SSF103506">
    <property type="entry name" value="Mitochondrial carrier"/>
    <property type="match status" value="1"/>
</dbReference>
<feature type="compositionally biased region" description="Low complexity" evidence="12">
    <location>
        <begin position="157"/>
        <end position="170"/>
    </location>
</feature>
<evidence type="ECO:0000256" key="3">
    <source>
        <dbReference type="ARBA" id="ARBA00022448"/>
    </source>
</evidence>
<dbReference type="GO" id="GO:0005743">
    <property type="term" value="C:mitochondrial inner membrane"/>
    <property type="evidence" value="ECO:0007669"/>
    <property type="project" value="UniProtKB-SubCell"/>
</dbReference>
<feature type="region of interest" description="Disordered" evidence="12">
    <location>
        <begin position="446"/>
        <end position="465"/>
    </location>
</feature>
<comment type="subcellular location">
    <subcellularLocation>
        <location evidence="1">Mitochondrion inner membrane</location>
        <topology evidence="1">Multi-pass membrane protein</topology>
    </subcellularLocation>
</comment>
<evidence type="ECO:0000313" key="13">
    <source>
        <dbReference type="EMBL" id="PWN22672.1"/>
    </source>
</evidence>
<feature type="compositionally biased region" description="Polar residues" evidence="12">
    <location>
        <begin position="24"/>
        <end position="40"/>
    </location>
</feature>
<dbReference type="RefSeq" id="XP_025349832.1">
    <property type="nucleotide sequence ID" value="XM_025491556.1"/>
</dbReference>
<dbReference type="GO" id="GO:1990542">
    <property type="term" value="P:mitochondrial transmembrane transport"/>
    <property type="evidence" value="ECO:0007669"/>
    <property type="project" value="InterPro"/>
</dbReference>
<feature type="repeat" description="Solcar" evidence="10">
    <location>
        <begin position="199"/>
        <end position="283"/>
    </location>
</feature>
<dbReference type="InterPro" id="IPR002067">
    <property type="entry name" value="MCP"/>
</dbReference>
<evidence type="ECO:0000256" key="7">
    <source>
        <dbReference type="ARBA" id="ARBA00022989"/>
    </source>
</evidence>
<evidence type="ECO:0000256" key="8">
    <source>
        <dbReference type="ARBA" id="ARBA00023128"/>
    </source>
</evidence>
<dbReference type="InterPro" id="IPR045315">
    <property type="entry name" value="Mtm1-like"/>
</dbReference>